<evidence type="ECO:0000313" key="2">
    <source>
        <dbReference type="Proteomes" id="UP000327362"/>
    </source>
</evidence>
<geneLocation type="plasmid" evidence="1 2">
    <name>p1-JPH1</name>
</geneLocation>
<dbReference type="AlphaFoldDB" id="A0AAI8X598"/>
<sequence>MRSRTVVAASSGSLFANIFLPLAALTKALFALEGPNRYGRKHSAVLESRHGAIGRAGVRASELRTAPAAAAHAAKMMNLQVTGAMKVRYGYYLLTLWLCV</sequence>
<dbReference type="Proteomes" id="UP000327362">
    <property type="component" value="Plasmid p1-JPH1"/>
</dbReference>
<dbReference type="EMBL" id="AP020327">
    <property type="protein sequence ID" value="BBN50746.1"/>
    <property type="molecule type" value="Genomic_DNA"/>
</dbReference>
<gene>
    <name evidence="1" type="ORF">JPH1_52210</name>
</gene>
<name>A0AAI8X598_MYCAV</name>
<proteinExistence type="predicted"/>
<accession>A0AAI8X598</accession>
<organism evidence="1 2">
    <name type="scientific">Mycobacterium avium subsp. hominissuis</name>
    <dbReference type="NCBI Taxonomy" id="439334"/>
    <lineage>
        <taxon>Bacteria</taxon>
        <taxon>Bacillati</taxon>
        <taxon>Actinomycetota</taxon>
        <taxon>Actinomycetes</taxon>
        <taxon>Mycobacteriales</taxon>
        <taxon>Mycobacteriaceae</taxon>
        <taxon>Mycobacterium</taxon>
        <taxon>Mycobacterium avium complex (MAC)</taxon>
    </lineage>
</organism>
<reference evidence="1 2" key="1">
    <citation type="submission" date="2019-09" db="EMBL/GenBank/DDBJ databases">
        <title>Complete genome sequence of Mycobacterium avium subsp. hominissuis strain JP-H-1.</title>
        <authorList>
            <person name="Kinoshita Y."/>
            <person name="Niwa H."/>
            <person name="Uchida-Fujii E."/>
            <person name="Nukada T."/>
        </authorList>
    </citation>
    <scope>NUCLEOTIDE SEQUENCE [LARGE SCALE GENOMIC DNA]</scope>
    <source>
        <strain evidence="1 2">JP-H-1</strain>
        <plasmid evidence="1 2">p1-JPH1</plasmid>
    </source>
</reference>
<protein>
    <submittedName>
        <fullName evidence="1">Uncharacterized protein</fullName>
    </submittedName>
</protein>
<keyword evidence="1" id="KW-0614">Plasmid</keyword>
<evidence type="ECO:0000313" key="1">
    <source>
        <dbReference type="EMBL" id="BBN50746.1"/>
    </source>
</evidence>